<dbReference type="Pfam" id="PF17921">
    <property type="entry name" value="Integrase_H2C2"/>
    <property type="match status" value="1"/>
</dbReference>
<dbReference type="InterPro" id="IPR050951">
    <property type="entry name" value="Retrovirus_Pol_polyprotein"/>
</dbReference>
<organism evidence="3 4">
    <name type="scientific">Nephila pilipes</name>
    <name type="common">Giant wood spider</name>
    <name type="synonym">Nephila maculata</name>
    <dbReference type="NCBI Taxonomy" id="299642"/>
    <lineage>
        <taxon>Eukaryota</taxon>
        <taxon>Metazoa</taxon>
        <taxon>Ecdysozoa</taxon>
        <taxon>Arthropoda</taxon>
        <taxon>Chelicerata</taxon>
        <taxon>Arachnida</taxon>
        <taxon>Araneae</taxon>
        <taxon>Araneomorphae</taxon>
        <taxon>Entelegynae</taxon>
        <taxon>Araneoidea</taxon>
        <taxon>Nephilidae</taxon>
        <taxon>Nephila</taxon>
    </lineage>
</organism>
<dbReference type="InterPro" id="IPR036397">
    <property type="entry name" value="RNaseH_sf"/>
</dbReference>
<dbReference type="GO" id="GO:0015074">
    <property type="term" value="P:DNA integration"/>
    <property type="evidence" value="ECO:0007669"/>
    <property type="project" value="InterPro"/>
</dbReference>
<feature type="domain" description="Integrase catalytic" evidence="2">
    <location>
        <begin position="59"/>
        <end position="219"/>
    </location>
</feature>
<dbReference type="GO" id="GO:0003676">
    <property type="term" value="F:nucleic acid binding"/>
    <property type="evidence" value="ECO:0007669"/>
    <property type="project" value="InterPro"/>
</dbReference>
<evidence type="ECO:0000259" key="2">
    <source>
        <dbReference type="PROSITE" id="PS50994"/>
    </source>
</evidence>
<gene>
    <name evidence="3" type="primary">K02A2.6_139</name>
    <name evidence="3" type="ORF">NPIL_362131</name>
</gene>
<dbReference type="Gene3D" id="1.10.340.70">
    <property type="match status" value="1"/>
</dbReference>
<dbReference type="InterPro" id="IPR041588">
    <property type="entry name" value="Integrase_H2C2"/>
</dbReference>
<name>A0A8X6MY34_NEPPI</name>
<comment type="caution">
    <text evidence="3">The sequence shown here is derived from an EMBL/GenBank/DDBJ whole genome shotgun (WGS) entry which is preliminary data.</text>
</comment>
<dbReference type="EC" id="2.7.7.49" evidence="1"/>
<dbReference type="OrthoDB" id="6771493at2759"/>
<dbReference type="InterPro" id="IPR001584">
    <property type="entry name" value="Integrase_cat-core"/>
</dbReference>
<dbReference type="Gene3D" id="3.30.420.10">
    <property type="entry name" value="Ribonuclease H-like superfamily/Ribonuclease H"/>
    <property type="match status" value="1"/>
</dbReference>
<reference evidence="3" key="1">
    <citation type="submission" date="2020-08" db="EMBL/GenBank/DDBJ databases">
        <title>Multicomponent nature underlies the extraordinary mechanical properties of spider dragline silk.</title>
        <authorList>
            <person name="Kono N."/>
            <person name="Nakamura H."/>
            <person name="Mori M."/>
            <person name="Yoshida Y."/>
            <person name="Ohtoshi R."/>
            <person name="Malay A.D."/>
            <person name="Moran D.A.P."/>
            <person name="Tomita M."/>
            <person name="Numata K."/>
            <person name="Arakawa K."/>
        </authorList>
    </citation>
    <scope>NUCLEOTIDE SEQUENCE</scope>
</reference>
<proteinExistence type="predicted"/>
<keyword evidence="4" id="KW-1185">Reference proteome</keyword>
<dbReference type="EMBL" id="BMAW01003446">
    <property type="protein sequence ID" value="GFS83638.1"/>
    <property type="molecule type" value="Genomic_DNA"/>
</dbReference>
<protein>
    <recommendedName>
        <fullName evidence="1">RNA-directed DNA polymerase</fullName>
        <ecNumber evidence="1">2.7.7.49</ecNumber>
    </recommendedName>
</protein>
<accession>A0A8X6MY34</accession>
<dbReference type="GO" id="GO:0003964">
    <property type="term" value="F:RNA-directed DNA polymerase activity"/>
    <property type="evidence" value="ECO:0007669"/>
    <property type="project" value="UniProtKB-EC"/>
</dbReference>
<evidence type="ECO:0000313" key="3">
    <source>
        <dbReference type="EMBL" id="GFS83638.1"/>
    </source>
</evidence>
<dbReference type="InterPro" id="IPR012337">
    <property type="entry name" value="RNaseH-like_sf"/>
</dbReference>
<dbReference type="AlphaFoldDB" id="A0A8X6MY34"/>
<dbReference type="FunFam" id="3.30.420.10:FF:000063">
    <property type="entry name" value="Retrovirus-related Pol polyprotein from transposon 297-like Protein"/>
    <property type="match status" value="1"/>
</dbReference>
<dbReference type="SUPFAM" id="SSF53098">
    <property type="entry name" value="Ribonuclease H-like"/>
    <property type="match status" value="1"/>
</dbReference>
<dbReference type="PANTHER" id="PTHR37984:SF7">
    <property type="entry name" value="INTEGRASE CATALYTIC DOMAIN-CONTAINING PROTEIN"/>
    <property type="match status" value="1"/>
</dbReference>
<dbReference type="Proteomes" id="UP000887013">
    <property type="component" value="Unassembled WGS sequence"/>
</dbReference>
<evidence type="ECO:0000313" key="4">
    <source>
        <dbReference type="Proteomes" id="UP000887013"/>
    </source>
</evidence>
<evidence type="ECO:0000256" key="1">
    <source>
        <dbReference type="ARBA" id="ARBA00012493"/>
    </source>
</evidence>
<dbReference type="PROSITE" id="PS50994">
    <property type="entry name" value="INTEGRASE"/>
    <property type="match status" value="1"/>
</dbReference>
<dbReference type="PANTHER" id="PTHR37984">
    <property type="entry name" value="PROTEIN CBG26694"/>
    <property type="match status" value="1"/>
</dbReference>
<sequence length="360" mass="42494">MLKLIHETHFGNEKYKKRAREIMYWPGMNSDIETVVSECVICEKFKKANSKEPLKSHSVPYRPFEKIGVDIMDFDNISYLVIMDYYSKWIEITELANKCADEVITKLKTDFSRFGVPNTVISDNIPFNSYIYKNFSNEWNFNYAFLISYYSPSNGMVERAVGIAKSIMRKAREDKRDYLVGLMEYRNTPISCLDLSPAQMMFNRRLKTNLPISNKLLNAELFNNIRDKLIERQNIQKLYYDKTTHPLPELKQGENVRILNFKNKTWESAKIVSKHKLHLRSYFVKNQSGKILRRNRKHIRKSNTSFHIETDPNEISTFHSDSEVVLNPQNMQHYNKSNCNDQGRNNRVRKPPIYLKDFVV</sequence>